<dbReference type="Pfam" id="PF21016">
    <property type="entry name" value="RlmN_N"/>
    <property type="match status" value="1"/>
</dbReference>
<dbReference type="GO" id="GO:0046872">
    <property type="term" value="F:metal ion binding"/>
    <property type="evidence" value="ECO:0007669"/>
    <property type="project" value="UniProtKB-KW"/>
</dbReference>
<keyword evidence="12 14" id="KW-0411">Iron-sulfur</keyword>
<evidence type="ECO:0000313" key="17">
    <source>
        <dbReference type="Proteomes" id="UP000245462"/>
    </source>
</evidence>
<dbReference type="NCBIfam" id="TIGR00048">
    <property type="entry name" value="rRNA_mod_RlmN"/>
    <property type="match status" value="1"/>
</dbReference>
<dbReference type="Gene3D" id="3.20.20.70">
    <property type="entry name" value="Aldolase class I"/>
    <property type="match status" value="1"/>
</dbReference>
<evidence type="ECO:0000256" key="1">
    <source>
        <dbReference type="ARBA" id="ARBA00004496"/>
    </source>
</evidence>
<dbReference type="PANTHER" id="PTHR30544">
    <property type="entry name" value="23S RRNA METHYLTRANSFERASE"/>
    <property type="match status" value="1"/>
</dbReference>
<dbReference type="PROSITE" id="PS51918">
    <property type="entry name" value="RADICAL_SAM"/>
    <property type="match status" value="1"/>
</dbReference>
<keyword evidence="11 14" id="KW-0408">Iron</keyword>
<keyword evidence="10 14" id="KW-0479">Metal-binding</keyword>
<comment type="caution">
    <text evidence="16">The sequence shown here is derived from an EMBL/GenBank/DDBJ whole genome shotgun (WGS) entry which is preliminary data.</text>
</comment>
<dbReference type="InterPro" id="IPR007197">
    <property type="entry name" value="rSAM"/>
</dbReference>
<comment type="similarity">
    <text evidence="2 14">Belongs to the radical SAM superfamily. RlmN family.</text>
</comment>
<keyword evidence="13 14" id="KW-1015">Disulfide bond</keyword>
<dbReference type="SUPFAM" id="SSF102114">
    <property type="entry name" value="Radical SAM enzymes"/>
    <property type="match status" value="1"/>
</dbReference>
<dbReference type="PIRSF" id="PIRSF006004">
    <property type="entry name" value="CHP00048"/>
    <property type="match status" value="1"/>
</dbReference>
<keyword evidence="17" id="KW-1185">Reference proteome</keyword>
<dbReference type="SFLD" id="SFLDG01062">
    <property type="entry name" value="methyltransferase_(Class_A)"/>
    <property type="match status" value="1"/>
</dbReference>
<evidence type="ECO:0000256" key="3">
    <source>
        <dbReference type="ARBA" id="ARBA00022485"/>
    </source>
</evidence>
<dbReference type="Pfam" id="PF04055">
    <property type="entry name" value="Radical_SAM"/>
    <property type="match status" value="1"/>
</dbReference>
<evidence type="ECO:0000256" key="8">
    <source>
        <dbReference type="ARBA" id="ARBA00022691"/>
    </source>
</evidence>
<evidence type="ECO:0000256" key="13">
    <source>
        <dbReference type="ARBA" id="ARBA00023157"/>
    </source>
</evidence>
<dbReference type="SFLD" id="SFLDS00029">
    <property type="entry name" value="Radical_SAM"/>
    <property type="match status" value="1"/>
</dbReference>
<dbReference type="InterPro" id="IPR004383">
    <property type="entry name" value="rRNA_lsu_MTrfase_RlmN/Cfr"/>
</dbReference>
<organism evidence="16 17">
    <name type="scientific">Porphyromonas loveana</name>
    <dbReference type="NCBI Taxonomy" id="1884669"/>
    <lineage>
        <taxon>Bacteria</taxon>
        <taxon>Pseudomonadati</taxon>
        <taxon>Bacteroidota</taxon>
        <taxon>Bacteroidia</taxon>
        <taxon>Bacteroidales</taxon>
        <taxon>Porphyromonadaceae</taxon>
        <taxon>Porphyromonas</taxon>
    </lineage>
</organism>
<feature type="active site" description="Proton acceptor" evidence="14">
    <location>
        <position position="100"/>
    </location>
</feature>
<evidence type="ECO:0000256" key="5">
    <source>
        <dbReference type="ARBA" id="ARBA00022552"/>
    </source>
</evidence>
<feature type="binding site" evidence="14">
    <location>
        <position position="120"/>
    </location>
    <ligand>
        <name>[4Fe-4S] cluster</name>
        <dbReference type="ChEBI" id="CHEBI:49883"/>
        <note>4Fe-4S-S-AdoMet</note>
    </ligand>
</feature>
<evidence type="ECO:0000256" key="6">
    <source>
        <dbReference type="ARBA" id="ARBA00022603"/>
    </source>
</evidence>
<feature type="binding site" evidence="14">
    <location>
        <position position="124"/>
    </location>
    <ligand>
        <name>[4Fe-4S] cluster</name>
        <dbReference type="ChEBI" id="CHEBI:49883"/>
        <note>4Fe-4S-S-AdoMet</note>
    </ligand>
</feature>
<dbReference type="InterPro" id="IPR027492">
    <property type="entry name" value="RNA_MTrfase_RlmN"/>
</dbReference>
<dbReference type="GO" id="GO:0002935">
    <property type="term" value="F:tRNA (adenine(37)-C2)-methyltransferase activity"/>
    <property type="evidence" value="ECO:0007669"/>
    <property type="project" value="UniProtKB-UniRule"/>
</dbReference>
<dbReference type="GO" id="GO:0000049">
    <property type="term" value="F:tRNA binding"/>
    <property type="evidence" value="ECO:0007669"/>
    <property type="project" value="UniProtKB-UniRule"/>
</dbReference>
<comment type="catalytic activity">
    <reaction evidence="14">
        <text>adenosine(2503) in 23S rRNA + 2 reduced [2Fe-2S]-[ferredoxin] + 2 S-adenosyl-L-methionine = 2-methyladenosine(2503) in 23S rRNA + 5'-deoxyadenosine + L-methionine + 2 oxidized [2Fe-2S]-[ferredoxin] + S-adenosyl-L-homocysteine</text>
        <dbReference type="Rhea" id="RHEA:42916"/>
        <dbReference type="Rhea" id="RHEA-COMP:10000"/>
        <dbReference type="Rhea" id="RHEA-COMP:10001"/>
        <dbReference type="Rhea" id="RHEA-COMP:10152"/>
        <dbReference type="Rhea" id="RHEA-COMP:10282"/>
        <dbReference type="ChEBI" id="CHEBI:17319"/>
        <dbReference type="ChEBI" id="CHEBI:33737"/>
        <dbReference type="ChEBI" id="CHEBI:33738"/>
        <dbReference type="ChEBI" id="CHEBI:57844"/>
        <dbReference type="ChEBI" id="CHEBI:57856"/>
        <dbReference type="ChEBI" id="CHEBI:59789"/>
        <dbReference type="ChEBI" id="CHEBI:74411"/>
        <dbReference type="ChEBI" id="CHEBI:74497"/>
        <dbReference type="EC" id="2.1.1.192"/>
    </reaction>
</comment>
<accession>A0A2U1FA16</accession>
<evidence type="ECO:0000259" key="15">
    <source>
        <dbReference type="PROSITE" id="PS51918"/>
    </source>
</evidence>
<dbReference type="GO" id="GO:0070475">
    <property type="term" value="P:rRNA base methylation"/>
    <property type="evidence" value="ECO:0007669"/>
    <property type="project" value="UniProtKB-UniRule"/>
</dbReference>
<dbReference type="OrthoDB" id="9793973at2"/>
<dbReference type="Gene3D" id="1.10.150.530">
    <property type="match status" value="1"/>
</dbReference>
<keyword evidence="5 14" id="KW-0698">rRNA processing</keyword>
<keyword evidence="8 14" id="KW-0949">S-adenosyl-L-methionine</keyword>
<comment type="function">
    <text evidence="14">Specifically methylates position 2 of adenine 2503 in 23S rRNA and position 2 of adenine 37 in tRNAs.</text>
</comment>
<dbReference type="SFLD" id="SFLDF00275">
    <property type="entry name" value="adenosine_C2_methyltransferase"/>
    <property type="match status" value="1"/>
</dbReference>
<feature type="domain" description="Radical SAM core" evidence="15">
    <location>
        <begin position="106"/>
        <end position="332"/>
    </location>
</feature>
<evidence type="ECO:0000256" key="2">
    <source>
        <dbReference type="ARBA" id="ARBA00007544"/>
    </source>
</evidence>
<dbReference type="RefSeq" id="WP_116679638.1">
    <property type="nucleotide sequence ID" value="NZ_JBGZPI010000090.1"/>
</dbReference>
<name>A0A2U1FA16_9PORP</name>
<dbReference type="GO" id="GO:0030488">
    <property type="term" value="P:tRNA methylation"/>
    <property type="evidence" value="ECO:0007669"/>
    <property type="project" value="UniProtKB-UniRule"/>
</dbReference>
<comment type="cofactor">
    <cofactor evidence="14">
        <name>[4Fe-4S] cluster</name>
        <dbReference type="ChEBI" id="CHEBI:49883"/>
    </cofactor>
    <text evidence="14">Binds 1 [4Fe-4S] cluster. The cluster is coordinated with 3 cysteines and an exchangeable S-adenosyl-L-methionine.</text>
</comment>
<evidence type="ECO:0000256" key="11">
    <source>
        <dbReference type="ARBA" id="ARBA00023004"/>
    </source>
</evidence>
<comment type="caution">
    <text evidence="14">Lacks conserved residue(s) required for the propagation of feature annotation.</text>
</comment>
<keyword evidence="7 14" id="KW-0808">Transferase</keyword>
<keyword evidence="4 14" id="KW-0963">Cytoplasm</keyword>
<dbReference type="AlphaFoldDB" id="A0A2U1FA16"/>
<feature type="binding site" evidence="14">
    <location>
        <position position="127"/>
    </location>
    <ligand>
        <name>[4Fe-4S] cluster</name>
        <dbReference type="ChEBI" id="CHEBI:49883"/>
        <note>4Fe-4S-S-AdoMet</note>
    </ligand>
</feature>
<dbReference type="GO" id="GO:0070040">
    <property type="term" value="F:rRNA (adenine(2503)-C2-)-methyltransferase activity"/>
    <property type="evidence" value="ECO:0007669"/>
    <property type="project" value="UniProtKB-UniRule"/>
</dbReference>
<dbReference type="GO" id="GO:0019843">
    <property type="term" value="F:rRNA binding"/>
    <property type="evidence" value="ECO:0007669"/>
    <property type="project" value="UniProtKB-UniRule"/>
</dbReference>
<feature type="binding site" evidence="14">
    <location>
        <begin position="165"/>
        <end position="166"/>
    </location>
    <ligand>
        <name>S-adenosyl-L-methionine</name>
        <dbReference type="ChEBI" id="CHEBI:59789"/>
    </ligand>
</feature>
<comment type="catalytic activity">
    <reaction evidence="14">
        <text>adenosine(37) in tRNA + 2 reduced [2Fe-2S]-[ferredoxin] + 2 S-adenosyl-L-methionine = 2-methyladenosine(37) in tRNA + 5'-deoxyadenosine + L-methionine + 2 oxidized [2Fe-2S]-[ferredoxin] + S-adenosyl-L-homocysteine</text>
        <dbReference type="Rhea" id="RHEA:43332"/>
        <dbReference type="Rhea" id="RHEA-COMP:10000"/>
        <dbReference type="Rhea" id="RHEA-COMP:10001"/>
        <dbReference type="Rhea" id="RHEA-COMP:10162"/>
        <dbReference type="Rhea" id="RHEA-COMP:10485"/>
        <dbReference type="ChEBI" id="CHEBI:17319"/>
        <dbReference type="ChEBI" id="CHEBI:33737"/>
        <dbReference type="ChEBI" id="CHEBI:33738"/>
        <dbReference type="ChEBI" id="CHEBI:57844"/>
        <dbReference type="ChEBI" id="CHEBI:57856"/>
        <dbReference type="ChEBI" id="CHEBI:59789"/>
        <dbReference type="ChEBI" id="CHEBI:74411"/>
        <dbReference type="ChEBI" id="CHEBI:74497"/>
        <dbReference type="EC" id="2.1.1.192"/>
    </reaction>
</comment>
<dbReference type="Proteomes" id="UP000245462">
    <property type="component" value="Unassembled WGS sequence"/>
</dbReference>
<protein>
    <recommendedName>
        <fullName evidence="14">Probable dual-specificity RNA methyltransferase RlmN</fullName>
        <ecNumber evidence="14">2.1.1.192</ecNumber>
    </recommendedName>
    <alternativeName>
        <fullName evidence="14">23S rRNA (adenine(2503)-C(2))-methyltransferase</fullName>
    </alternativeName>
    <alternativeName>
        <fullName evidence="14">23S rRNA m2A2503 methyltransferase</fullName>
    </alternativeName>
    <alternativeName>
        <fullName evidence="14">Ribosomal RNA large subunit methyltransferase N</fullName>
    </alternativeName>
    <alternativeName>
        <fullName evidence="14">tRNA (adenine(37)-C(2))-methyltransferase</fullName>
    </alternativeName>
    <alternativeName>
        <fullName evidence="14">tRNA m2A37 methyltransferase</fullName>
    </alternativeName>
</protein>
<dbReference type="GeneID" id="94551102"/>
<feature type="active site" description="S-methylcysteine intermediate" evidence="14">
    <location>
        <position position="337"/>
    </location>
</feature>
<dbReference type="PANTHER" id="PTHR30544:SF5">
    <property type="entry name" value="RADICAL SAM CORE DOMAIN-CONTAINING PROTEIN"/>
    <property type="match status" value="1"/>
</dbReference>
<dbReference type="InterPro" id="IPR040072">
    <property type="entry name" value="Methyltransferase_A"/>
</dbReference>
<evidence type="ECO:0000256" key="7">
    <source>
        <dbReference type="ARBA" id="ARBA00022679"/>
    </source>
</evidence>
<gene>
    <name evidence="14" type="primary">rlmN</name>
    <name evidence="16" type="ORF">C7382_11157</name>
</gene>
<dbReference type="GO" id="GO:0005737">
    <property type="term" value="C:cytoplasm"/>
    <property type="evidence" value="ECO:0007669"/>
    <property type="project" value="UniProtKB-SubCell"/>
</dbReference>
<dbReference type="InterPro" id="IPR058240">
    <property type="entry name" value="rSAM_sf"/>
</dbReference>
<keyword evidence="9 14" id="KW-0819">tRNA processing</keyword>
<evidence type="ECO:0000256" key="10">
    <source>
        <dbReference type="ARBA" id="ARBA00022723"/>
    </source>
</evidence>
<comment type="miscellaneous">
    <text evidence="14">Reaction proceeds by a ping-pong mechanism involving intermediate methylation of a conserved cysteine residue.</text>
</comment>
<keyword evidence="3 14" id="KW-0004">4Fe-4S</keyword>
<proteinExistence type="inferred from homology"/>
<evidence type="ECO:0000256" key="4">
    <source>
        <dbReference type="ARBA" id="ARBA00022490"/>
    </source>
</evidence>
<evidence type="ECO:0000256" key="14">
    <source>
        <dbReference type="HAMAP-Rule" id="MF_01849"/>
    </source>
</evidence>
<evidence type="ECO:0000256" key="9">
    <source>
        <dbReference type="ARBA" id="ARBA00022694"/>
    </source>
</evidence>
<dbReference type="EMBL" id="QEKY01000011">
    <property type="protein sequence ID" value="PVZ08810.1"/>
    <property type="molecule type" value="Genomic_DNA"/>
</dbReference>
<dbReference type="CDD" id="cd01335">
    <property type="entry name" value="Radical_SAM"/>
    <property type="match status" value="1"/>
</dbReference>
<dbReference type="InterPro" id="IPR048641">
    <property type="entry name" value="RlmN_N"/>
</dbReference>
<evidence type="ECO:0000256" key="12">
    <source>
        <dbReference type="ARBA" id="ARBA00023014"/>
    </source>
</evidence>
<dbReference type="GO" id="GO:0051539">
    <property type="term" value="F:4 iron, 4 sulfur cluster binding"/>
    <property type="evidence" value="ECO:0007669"/>
    <property type="project" value="UniProtKB-UniRule"/>
</dbReference>
<sequence length="355" mass="39607">MEINKIPPAGKTALLGMSLDELTAVALALGMPRFAGKQLAEWIYVRRASDFAQMTNISQSNREKLSASYEIGRTPWSDVRCSVDGTKKYLFPVGGGRFVESVFIPDGDRATLCISSQIGCKMDCLFCMTGKQGWKGNLSAAEILNQIFSVEEADRLTNIVYMGMGEPLDNTDEVMCSLRALTEGWGVTWSPKRITVSTIGAKGLERFLAESRCHLAVSLHTPFADERQELMPAEKAFPILQTLERIRAYDFSGQRRVSFEYIVFDGLNDDRRHADELASILKGIPCRINLIRFHRIPGVPLRTSNEKRIEAFRQRMEEHGYTCTIRASRGEDIFAACGMLSTAKQQNGRTEAAEG</sequence>
<evidence type="ECO:0000313" key="16">
    <source>
        <dbReference type="EMBL" id="PVZ08810.1"/>
    </source>
</evidence>
<feature type="binding site" evidence="14">
    <location>
        <position position="197"/>
    </location>
    <ligand>
        <name>S-adenosyl-L-methionine</name>
        <dbReference type="ChEBI" id="CHEBI:59789"/>
    </ligand>
</feature>
<dbReference type="InterPro" id="IPR013785">
    <property type="entry name" value="Aldolase_TIM"/>
</dbReference>
<comment type="subcellular location">
    <subcellularLocation>
        <location evidence="1 14">Cytoplasm</location>
    </subcellularLocation>
</comment>
<keyword evidence="6 14" id="KW-0489">Methyltransferase</keyword>
<dbReference type="HAMAP" id="MF_01849">
    <property type="entry name" value="RNA_methyltr_RlmN"/>
    <property type="match status" value="1"/>
</dbReference>
<dbReference type="EC" id="2.1.1.192" evidence="14"/>
<reference evidence="16 17" key="1">
    <citation type="submission" date="2018-04" db="EMBL/GenBank/DDBJ databases">
        <title>Genomic Encyclopedia of Type Strains, Phase IV (KMG-IV): sequencing the most valuable type-strain genomes for metagenomic binning, comparative biology and taxonomic classification.</title>
        <authorList>
            <person name="Goeker M."/>
        </authorList>
    </citation>
    <scope>NUCLEOTIDE SEQUENCE [LARGE SCALE GENOMIC DNA]</scope>
    <source>
        <strain evidence="16 17">DSM 28520</strain>
    </source>
</reference>
<feature type="binding site" evidence="14">
    <location>
        <begin position="218"/>
        <end position="220"/>
    </location>
    <ligand>
        <name>S-adenosyl-L-methionine</name>
        <dbReference type="ChEBI" id="CHEBI:59789"/>
    </ligand>
</feature>
<feature type="binding site" evidence="14">
    <location>
        <position position="294"/>
    </location>
    <ligand>
        <name>S-adenosyl-L-methionine</name>
        <dbReference type="ChEBI" id="CHEBI:59789"/>
    </ligand>
</feature>